<feature type="domain" description="Phage protein Gp138 N-terminal" evidence="2">
    <location>
        <begin position="27"/>
        <end position="128"/>
    </location>
</feature>
<sequence length="230" mass="24688">MTTRNTTLQDLLARFRESMVADLHTALPGKIVKYDESTQKADVQPLIKERYTDESGAQQSRELPVIPSVPVQFPGAGGYRITFPVAVGDVGLIVFSEASLDKWLVSGGTVDPADDRRHDLTDAVFLPGLRDFGHALASAPTDRATFGKDDGLQIHVDGSKIRIGTTTAVQLEKHPNGETLKSILDTLIAWANTHTHPTPAGASSAPTAPPFPLDPFPTSGLLSQSVEVKK</sequence>
<protein>
    <submittedName>
        <fullName evidence="3">Putative bacteriophage protein</fullName>
    </submittedName>
</protein>
<reference evidence="3" key="1">
    <citation type="submission" date="2012-09" db="EMBL/GenBank/DDBJ databases">
        <title>Metagenomic Characterization of a Microbial Community in Wastewater Detects High Levels of Antibiotic Resistance.</title>
        <authorList>
            <person name="Abrams M."/>
            <person name="Caldwell A."/>
            <person name="Vandaei E."/>
            <person name="Lee W."/>
            <person name="Perrott J."/>
            <person name="Khan S.Y."/>
            <person name="Ta J."/>
            <person name="Romero D."/>
            <person name="Nguyen V."/>
            <person name="Pourmand N."/>
            <person name="Ouverney C.C."/>
        </authorList>
    </citation>
    <scope>NUCLEOTIDE SEQUENCE</scope>
</reference>
<accession>L7W0D5</accession>
<feature type="region of interest" description="Disordered" evidence="1">
    <location>
        <begin position="195"/>
        <end position="230"/>
    </location>
</feature>
<dbReference type="EMBL" id="JX649887">
    <property type="protein sequence ID" value="AGC71925.1"/>
    <property type="molecule type" value="Genomic_DNA"/>
</dbReference>
<proteinExistence type="predicted"/>
<evidence type="ECO:0000256" key="1">
    <source>
        <dbReference type="SAM" id="MobiDB-lite"/>
    </source>
</evidence>
<dbReference type="InterPro" id="IPR041599">
    <property type="entry name" value="Gp138_N"/>
</dbReference>
<feature type="compositionally biased region" description="Polar residues" evidence="1">
    <location>
        <begin position="220"/>
        <end position="230"/>
    </location>
</feature>
<dbReference type="Gene3D" id="2.40.50.230">
    <property type="entry name" value="Gp5 N-terminal domain"/>
    <property type="match status" value="1"/>
</dbReference>
<dbReference type="AlphaFoldDB" id="L7W0D5"/>
<evidence type="ECO:0000259" key="2">
    <source>
        <dbReference type="Pfam" id="PF18352"/>
    </source>
</evidence>
<evidence type="ECO:0000313" key="3">
    <source>
        <dbReference type="EMBL" id="AGC71925.1"/>
    </source>
</evidence>
<organism evidence="3">
    <name type="scientific">uncultured bacterium A1Q1_fos_25</name>
    <dbReference type="NCBI Taxonomy" id="1256569"/>
    <lineage>
        <taxon>Bacteria</taxon>
        <taxon>environmental samples</taxon>
    </lineage>
</organism>
<dbReference type="InterPro" id="IPR037026">
    <property type="entry name" value="Vgr_OB-fold_dom_sf"/>
</dbReference>
<dbReference type="Pfam" id="PF18352">
    <property type="entry name" value="Gp138_N"/>
    <property type="match status" value="1"/>
</dbReference>
<name>L7W0D5_9BACT</name>
<feature type="compositionally biased region" description="Low complexity" evidence="1">
    <location>
        <begin position="197"/>
        <end position="206"/>
    </location>
</feature>